<dbReference type="AlphaFoldDB" id="A0A0H3A2P6"/>
<dbReference type="InterPro" id="IPR051790">
    <property type="entry name" value="Cytochrome_c-biogenesis_DsbD"/>
</dbReference>
<dbReference type="Proteomes" id="UP000001574">
    <property type="component" value="Chromosome"/>
</dbReference>
<dbReference type="KEGG" id="mav:MAV_3728"/>
<evidence type="ECO:0000256" key="1">
    <source>
        <dbReference type="SAM" id="MobiDB-lite"/>
    </source>
</evidence>
<accession>A0A0H3A2P6</accession>
<dbReference type="EMBL" id="CP000479">
    <property type="protein sequence ID" value="ABK68855.1"/>
    <property type="molecule type" value="Genomic_DNA"/>
</dbReference>
<name>A0A0H3A2P6_MYCA1</name>
<feature type="transmembrane region" description="Helical" evidence="2">
    <location>
        <begin position="82"/>
        <end position="103"/>
    </location>
</feature>
<dbReference type="PANTHER" id="PTHR31272">
    <property type="entry name" value="CYTOCHROME C-TYPE BIOGENESIS PROTEIN HI_1454-RELATED"/>
    <property type="match status" value="1"/>
</dbReference>
<dbReference type="HOGENOM" id="CLU_055985_0_0_11"/>
<feature type="transmembrane region" description="Helical" evidence="2">
    <location>
        <begin position="202"/>
        <end position="220"/>
    </location>
</feature>
<feature type="transmembrane region" description="Helical" evidence="2">
    <location>
        <begin position="46"/>
        <end position="70"/>
    </location>
</feature>
<proteinExistence type="predicted"/>
<dbReference type="PANTHER" id="PTHR31272:SF4">
    <property type="entry name" value="CYTOCHROME C-TYPE BIOGENESIS PROTEIN HI_1454-RELATED"/>
    <property type="match status" value="1"/>
</dbReference>
<gene>
    <name evidence="3" type="ordered locus">MAV_3728</name>
</gene>
<protein>
    <submittedName>
        <fullName evidence="3">Cytochrome C biogenesis protein transmembrane region</fullName>
    </submittedName>
</protein>
<reference evidence="3 4" key="1">
    <citation type="submission" date="2006-10" db="EMBL/GenBank/DDBJ databases">
        <authorList>
            <person name="Fleischmann R.D."/>
            <person name="Dodson R.J."/>
            <person name="Haft D.H."/>
            <person name="Merkel J.S."/>
            <person name="Nelson W.C."/>
            <person name="Fraser C.M."/>
        </authorList>
    </citation>
    <scope>NUCLEOTIDE SEQUENCE [LARGE SCALE GENOMIC DNA]</scope>
    <source>
        <strain evidence="3 4">104</strain>
    </source>
</reference>
<feature type="compositionally biased region" description="Low complexity" evidence="1">
    <location>
        <begin position="289"/>
        <end position="299"/>
    </location>
</feature>
<sequence>MDRGLVGLAVAAGMVAALNPCGFAMLPAYLLLVVRGAGARAPGVAAAGRALAASAGMALGFLTVFGLFGALTVSAAGAVQRWLPYATVVVGVLLVALGGWLLAGRSLSALTPRPVGPLWAPTARLGSMYGYGISYAIASLSCTVGPFLAVTAAGLRSGSLLTGAAVYLGYVAGLTLVVGVLAVAAATAGAATADRLRRMVPFVDRISGAVLVLVGLYVAYYGGYEVRLFGAGGDPRDAVIGAAGRLQGALAGWVHRHGLWPWALALLALAAVRFGRARRRGRRADRLPDPAAAAAPQVADQHHEDQRRESDQKPVLDVADVVAAQHGQQQPEDDQADDVPGPVVDPAPSPRRRRHLDGVDAGEVLDLGTGHGESPSDRIGLSNPDSGTTAGRARGARPHHGPRRWRAAQ</sequence>
<keyword evidence="2" id="KW-0472">Membrane</keyword>
<feature type="transmembrane region" description="Helical" evidence="2">
    <location>
        <begin position="259"/>
        <end position="276"/>
    </location>
</feature>
<feature type="compositionally biased region" description="Basic residues" evidence="1">
    <location>
        <begin position="394"/>
        <end position="409"/>
    </location>
</feature>
<feature type="transmembrane region" description="Helical" evidence="2">
    <location>
        <begin position="167"/>
        <end position="190"/>
    </location>
</feature>
<evidence type="ECO:0000256" key="2">
    <source>
        <dbReference type="SAM" id="Phobius"/>
    </source>
</evidence>
<feature type="compositionally biased region" description="Basic and acidic residues" evidence="1">
    <location>
        <begin position="300"/>
        <end position="313"/>
    </location>
</feature>
<feature type="region of interest" description="Disordered" evidence="1">
    <location>
        <begin position="326"/>
        <end position="409"/>
    </location>
</feature>
<feature type="transmembrane region" description="Helical" evidence="2">
    <location>
        <begin position="133"/>
        <end position="155"/>
    </location>
</feature>
<keyword evidence="2" id="KW-1133">Transmembrane helix</keyword>
<organism evidence="3 4">
    <name type="scientific">Mycobacterium avium (strain 104)</name>
    <dbReference type="NCBI Taxonomy" id="243243"/>
    <lineage>
        <taxon>Bacteria</taxon>
        <taxon>Bacillati</taxon>
        <taxon>Actinomycetota</taxon>
        <taxon>Actinomycetes</taxon>
        <taxon>Mycobacteriales</taxon>
        <taxon>Mycobacteriaceae</taxon>
        <taxon>Mycobacterium</taxon>
        <taxon>Mycobacterium avium complex (MAC)</taxon>
    </lineage>
</organism>
<evidence type="ECO:0000313" key="3">
    <source>
        <dbReference type="EMBL" id="ABK68855.1"/>
    </source>
</evidence>
<keyword evidence="2 3" id="KW-0812">Transmembrane</keyword>
<feature type="transmembrane region" description="Helical" evidence="2">
    <location>
        <begin position="6"/>
        <end position="34"/>
    </location>
</feature>
<feature type="region of interest" description="Disordered" evidence="1">
    <location>
        <begin position="280"/>
        <end position="313"/>
    </location>
</feature>
<evidence type="ECO:0000313" key="4">
    <source>
        <dbReference type="Proteomes" id="UP000001574"/>
    </source>
</evidence>